<sequence length="270" mass="30879">MCSVWCSSINLTIVFHHIPLRFDCADCADLKLVKCGRQYIITVLSTIEWVHGSSHAAMMPVHRHPDHLTKTNSAEASSCTTIPRPSVLKCRIRLSKQEVDENPVSQFRKSLRSNFGNHTNPQNDPLIMCMLISLLREMCSVWCSSINLTTSGSFDEDKFSRSFLLYNNSQAFSPEGNKKELEKGKHLHTAPDHQEMVKHPVSSRKSVQTVNMLSEQRQERPNGEISVGYAYRSKKWTRTRYRSSVKVYIKTTLIERPQASTQRPRKATNQ</sequence>
<reference evidence="1 2" key="1">
    <citation type="submission" date="2015-01" db="EMBL/GenBank/DDBJ databases">
        <title>Evolution of Trichinella species and genotypes.</title>
        <authorList>
            <person name="Korhonen P.K."/>
            <person name="Edoardo P."/>
            <person name="Giuseppe L.R."/>
            <person name="Gasser R.B."/>
        </authorList>
    </citation>
    <scope>NUCLEOTIDE SEQUENCE [LARGE SCALE GENOMIC DNA]</scope>
    <source>
        <strain evidence="1">ISS588</strain>
    </source>
</reference>
<comment type="caution">
    <text evidence="1">The sequence shown here is derived from an EMBL/GenBank/DDBJ whole genome shotgun (WGS) entry which is preliminary data.</text>
</comment>
<dbReference type="Proteomes" id="UP000054805">
    <property type="component" value="Unassembled WGS sequence"/>
</dbReference>
<keyword evidence="2" id="KW-1185">Reference proteome</keyword>
<protein>
    <submittedName>
        <fullName evidence="1">Uncharacterized protein</fullName>
    </submittedName>
</protein>
<dbReference type="AlphaFoldDB" id="A0A0V1IFJ8"/>
<organism evidence="1 2">
    <name type="scientific">Trichinella pseudospiralis</name>
    <name type="common">Parasitic roundworm</name>
    <dbReference type="NCBI Taxonomy" id="6337"/>
    <lineage>
        <taxon>Eukaryota</taxon>
        <taxon>Metazoa</taxon>
        <taxon>Ecdysozoa</taxon>
        <taxon>Nematoda</taxon>
        <taxon>Enoplea</taxon>
        <taxon>Dorylaimia</taxon>
        <taxon>Trichinellida</taxon>
        <taxon>Trichinellidae</taxon>
        <taxon>Trichinella</taxon>
    </lineage>
</organism>
<gene>
    <name evidence="1" type="ORF">T4B_12562</name>
</gene>
<name>A0A0V1IFJ8_TRIPS</name>
<proteinExistence type="predicted"/>
<evidence type="ECO:0000313" key="1">
    <source>
        <dbReference type="EMBL" id="KRZ21548.1"/>
    </source>
</evidence>
<accession>A0A0V1IFJ8</accession>
<evidence type="ECO:0000313" key="2">
    <source>
        <dbReference type="Proteomes" id="UP000054805"/>
    </source>
</evidence>
<dbReference type="EMBL" id="JYDS01000201">
    <property type="protein sequence ID" value="KRZ21548.1"/>
    <property type="molecule type" value="Genomic_DNA"/>
</dbReference>